<dbReference type="InterPro" id="IPR008920">
    <property type="entry name" value="TF_FadR/GntR_C"/>
</dbReference>
<dbReference type="CDD" id="cd07377">
    <property type="entry name" value="WHTH_GntR"/>
    <property type="match status" value="1"/>
</dbReference>
<dbReference type="InterPro" id="IPR036388">
    <property type="entry name" value="WH-like_DNA-bd_sf"/>
</dbReference>
<evidence type="ECO:0000313" key="7">
    <source>
        <dbReference type="Proteomes" id="UP001066327"/>
    </source>
</evidence>
<dbReference type="SUPFAM" id="SSF46785">
    <property type="entry name" value="Winged helix' DNA-binding domain"/>
    <property type="match status" value="1"/>
</dbReference>
<dbReference type="Pfam" id="PF07729">
    <property type="entry name" value="FCD"/>
    <property type="match status" value="1"/>
</dbReference>
<evidence type="ECO:0000313" key="6">
    <source>
        <dbReference type="EMBL" id="WLF45839.1"/>
    </source>
</evidence>
<dbReference type="SUPFAM" id="SSF48008">
    <property type="entry name" value="GntR ligand-binding domain-like"/>
    <property type="match status" value="1"/>
</dbReference>
<reference evidence="6" key="2">
    <citation type="submission" date="2023-07" db="EMBL/GenBank/DDBJ databases">
        <title>Genomic analysis of Rhodococcus opacus VOC-14 with glycol ethers degradation activity.</title>
        <authorList>
            <person name="Narkevich D.A."/>
            <person name="Hlushen A.M."/>
            <person name="Akhremchuk A.E."/>
            <person name="Sikolenko M.A."/>
            <person name="Valentovich L.N."/>
        </authorList>
    </citation>
    <scope>NUCLEOTIDE SEQUENCE</scope>
    <source>
        <strain evidence="6">VOC-14</strain>
    </source>
</reference>
<dbReference type="Gene3D" id="1.20.120.530">
    <property type="entry name" value="GntR ligand-binding domain-like"/>
    <property type="match status" value="1"/>
</dbReference>
<name>A0AAX3YBI9_RHOOP</name>
<dbReference type="InterPro" id="IPR036390">
    <property type="entry name" value="WH_DNA-bd_sf"/>
</dbReference>
<dbReference type="Proteomes" id="UP001066327">
    <property type="component" value="Unassembled WGS sequence"/>
</dbReference>
<dbReference type="PRINTS" id="PR00035">
    <property type="entry name" value="HTHGNTR"/>
</dbReference>
<reference evidence="5" key="1">
    <citation type="submission" date="2022-12" db="EMBL/GenBank/DDBJ databases">
        <authorList>
            <person name="Krivoruchko A.V."/>
            <person name="Elkin A."/>
        </authorList>
    </citation>
    <scope>NUCLEOTIDE SEQUENCE</scope>
    <source>
        <strain evidence="5">IEGM 249</strain>
    </source>
</reference>
<keyword evidence="2" id="KW-0238">DNA-binding</keyword>
<dbReference type="InterPro" id="IPR011711">
    <property type="entry name" value="GntR_C"/>
</dbReference>
<dbReference type="SMART" id="SM00895">
    <property type="entry name" value="FCD"/>
    <property type="match status" value="1"/>
</dbReference>
<dbReference type="Gene3D" id="1.10.10.10">
    <property type="entry name" value="Winged helix-like DNA-binding domain superfamily/Winged helix DNA-binding domain"/>
    <property type="match status" value="1"/>
</dbReference>
<accession>A0AAX3YBI9</accession>
<dbReference type="PANTHER" id="PTHR43537:SF24">
    <property type="entry name" value="GLUCONATE OPERON TRANSCRIPTIONAL REPRESSOR"/>
    <property type="match status" value="1"/>
</dbReference>
<dbReference type="EMBL" id="CP130953">
    <property type="protein sequence ID" value="WLF45839.1"/>
    <property type="molecule type" value="Genomic_DNA"/>
</dbReference>
<dbReference type="EMBL" id="JAPWIS010000002">
    <property type="protein sequence ID" value="MCZ4582955.1"/>
    <property type="molecule type" value="Genomic_DNA"/>
</dbReference>
<dbReference type="AlphaFoldDB" id="A0AAX3YBI9"/>
<sequence>MAQSSSMVYELVRSRIMAGHYAPGAHLTEGQLCDELDVSRTPVRAALRRLTEEGLIQTEPHRGAFVAQWTRSDVDEVFELRCVLESRGAGLAAERRSADECAELRKSVDEMAKIAAAKKSTYKDDLHHNNREFHLLVLSAARSPRLYKIAEQLAYTSVTLGTYFYYSDTDIARSIQFHRDITDAIAAQNRTVAESLMSAHIGVGHVAFDAGRFGQSHPDD</sequence>
<keyword evidence="7" id="KW-1185">Reference proteome</keyword>
<dbReference type="GO" id="GO:0003700">
    <property type="term" value="F:DNA-binding transcription factor activity"/>
    <property type="evidence" value="ECO:0007669"/>
    <property type="project" value="InterPro"/>
</dbReference>
<dbReference type="PANTHER" id="PTHR43537">
    <property type="entry name" value="TRANSCRIPTIONAL REGULATOR, GNTR FAMILY"/>
    <property type="match status" value="1"/>
</dbReference>
<dbReference type="InterPro" id="IPR000524">
    <property type="entry name" value="Tscrpt_reg_HTH_GntR"/>
</dbReference>
<evidence type="ECO:0000256" key="1">
    <source>
        <dbReference type="ARBA" id="ARBA00023015"/>
    </source>
</evidence>
<organism evidence="6 8">
    <name type="scientific">Rhodococcus opacus</name>
    <name type="common">Nocardia opaca</name>
    <dbReference type="NCBI Taxonomy" id="37919"/>
    <lineage>
        <taxon>Bacteria</taxon>
        <taxon>Bacillati</taxon>
        <taxon>Actinomycetota</taxon>
        <taxon>Actinomycetes</taxon>
        <taxon>Mycobacteriales</taxon>
        <taxon>Nocardiaceae</taxon>
        <taxon>Rhodococcus</taxon>
    </lineage>
</organism>
<evidence type="ECO:0000313" key="5">
    <source>
        <dbReference type="EMBL" id="MCZ4582955.1"/>
    </source>
</evidence>
<dbReference type="Pfam" id="PF00392">
    <property type="entry name" value="GntR"/>
    <property type="match status" value="1"/>
</dbReference>
<gene>
    <name evidence="5" type="ORF">O4328_04490</name>
    <name evidence="6" type="ORF">Q5707_28700</name>
</gene>
<protein>
    <submittedName>
        <fullName evidence="6">GntR family transcriptional regulator</fullName>
    </submittedName>
</protein>
<dbReference type="SMART" id="SM00345">
    <property type="entry name" value="HTH_GNTR"/>
    <property type="match status" value="1"/>
</dbReference>
<feature type="domain" description="HTH gntR-type" evidence="4">
    <location>
        <begin position="2"/>
        <end position="69"/>
    </location>
</feature>
<dbReference type="Proteomes" id="UP001231166">
    <property type="component" value="Chromosome"/>
</dbReference>
<keyword evidence="3" id="KW-0804">Transcription</keyword>
<keyword evidence="1" id="KW-0805">Transcription regulation</keyword>
<dbReference type="PROSITE" id="PS50949">
    <property type="entry name" value="HTH_GNTR"/>
    <property type="match status" value="1"/>
</dbReference>
<evidence type="ECO:0000313" key="8">
    <source>
        <dbReference type="Proteomes" id="UP001231166"/>
    </source>
</evidence>
<dbReference type="GO" id="GO:0003677">
    <property type="term" value="F:DNA binding"/>
    <property type="evidence" value="ECO:0007669"/>
    <property type="project" value="UniProtKB-KW"/>
</dbReference>
<proteinExistence type="predicted"/>
<evidence type="ECO:0000259" key="4">
    <source>
        <dbReference type="PROSITE" id="PS50949"/>
    </source>
</evidence>
<evidence type="ECO:0000256" key="2">
    <source>
        <dbReference type="ARBA" id="ARBA00023125"/>
    </source>
</evidence>
<dbReference type="RefSeq" id="WP_043786848.1">
    <property type="nucleotide sequence ID" value="NZ_CAJUXZ010000001.1"/>
</dbReference>
<evidence type="ECO:0000256" key="3">
    <source>
        <dbReference type="ARBA" id="ARBA00023163"/>
    </source>
</evidence>